<gene>
    <name evidence="2" type="ORF">EVAR_93912_1</name>
</gene>
<evidence type="ECO:0000313" key="3">
    <source>
        <dbReference type="Proteomes" id="UP000299102"/>
    </source>
</evidence>
<proteinExistence type="predicted"/>
<organism evidence="2 3">
    <name type="scientific">Eumeta variegata</name>
    <name type="common">Bagworm moth</name>
    <name type="synonym">Eumeta japonica</name>
    <dbReference type="NCBI Taxonomy" id="151549"/>
    <lineage>
        <taxon>Eukaryota</taxon>
        <taxon>Metazoa</taxon>
        <taxon>Ecdysozoa</taxon>
        <taxon>Arthropoda</taxon>
        <taxon>Hexapoda</taxon>
        <taxon>Insecta</taxon>
        <taxon>Pterygota</taxon>
        <taxon>Neoptera</taxon>
        <taxon>Endopterygota</taxon>
        <taxon>Lepidoptera</taxon>
        <taxon>Glossata</taxon>
        <taxon>Ditrysia</taxon>
        <taxon>Tineoidea</taxon>
        <taxon>Psychidae</taxon>
        <taxon>Oiketicinae</taxon>
        <taxon>Eumeta</taxon>
    </lineage>
</organism>
<comment type="caution">
    <text evidence="2">The sequence shown here is derived from an EMBL/GenBank/DDBJ whole genome shotgun (WGS) entry which is preliminary data.</text>
</comment>
<evidence type="ECO:0000313" key="2">
    <source>
        <dbReference type="EMBL" id="GBP15723.1"/>
    </source>
</evidence>
<dbReference type="SUPFAM" id="SSF81995">
    <property type="entry name" value="beta-sandwich domain of Sec23/24"/>
    <property type="match status" value="1"/>
</dbReference>
<feature type="compositionally biased region" description="Pro residues" evidence="1">
    <location>
        <begin position="9"/>
        <end position="47"/>
    </location>
</feature>
<name>A0A4C1TP19_EUMVA</name>
<feature type="region of interest" description="Disordered" evidence="1">
    <location>
        <begin position="1"/>
        <end position="47"/>
    </location>
</feature>
<sequence>MDKPTVTEQPPPYTPGPPPPGVHSTPYPPPPPPGYTPPGYPPTAPGYGPPGGPGYAPNYGATNIIIPPPIIAVGACPACRVGILEDDFTCAGHKREGTLRRKVGDPRRLGLGWQTSPRLHDQSDSECSIINTAAALSLERRAVETESGIKSGTVEKSKVGQIGIESRTGIRIENRTGRRKIRTDVSVRDENLRWQGRGASADAVIPLKAVNPQNTPRGGR</sequence>
<accession>A0A4C1TP19</accession>
<reference evidence="2 3" key="1">
    <citation type="journal article" date="2019" name="Commun. Biol.">
        <title>The bagworm genome reveals a unique fibroin gene that provides high tensile strength.</title>
        <authorList>
            <person name="Kono N."/>
            <person name="Nakamura H."/>
            <person name="Ohtoshi R."/>
            <person name="Tomita M."/>
            <person name="Numata K."/>
            <person name="Arakawa K."/>
        </authorList>
    </citation>
    <scope>NUCLEOTIDE SEQUENCE [LARGE SCALE GENOMIC DNA]</scope>
</reference>
<keyword evidence="3" id="KW-1185">Reference proteome</keyword>
<protein>
    <submittedName>
        <fullName evidence="2">Uncharacterized protein</fullName>
    </submittedName>
</protein>
<dbReference type="AlphaFoldDB" id="A0A4C1TP19"/>
<dbReference type="Proteomes" id="UP000299102">
    <property type="component" value="Unassembled WGS sequence"/>
</dbReference>
<dbReference type="InterPro" id="IPR019317">
    <property type="entry name" value="BRI3"/>
</dbReference>
<dbReference type="Pfam" id="PF10164">
    <property type="entry name" value="BRI3"/>
    <property type="match status" value="1"/>
</dbReference>
<dbReference type="EMBL" id="BGZK01000074">
    <property type="protein sequence ID" value="GBP15723.1"/>
    <property type="molecule type" value="Genomic_DNA"/>
</dbReference>
<dbReference type="OrthoDB" id="2564984at2759"/>
<evidence type="ECO:0000256" key="1">
    <source>
        <dbReference type="SAM" id="MobiDB-lite"/>
    </source>
</evidence>